<name>R4V767_9GAMM</name>
<feature type="domain" description="DUF4010" evidence="3">
    <location>
        <begin position="183"/>
        <end position="392"/>
    </location>
</feature>
<dbReference type="KEGG" id="ssal:SPISAL_03830"/>
<feature type="domain" description="MgtC/SapB/SrpB/YhiD N-terminal" evidence="2">
    <location>
        <begin position="10"/>
        <end position="135"/>
    </location>
</feature>
<keyword evidence="1" id="KW-0812">Transmembrane</keyword>
<evidence type="ECO:0000313" key="5">
    <source>
        <dbReference type="Proteomes" id="UP000017881"/>
    </source>
</evidence>
<dbReference type="eggNOG" id="COG3174">
    <property type="taxonomic scope" value="Bacteria"/>
</dbReference>
<feature type="transmembrane region" description="Helical" evidence="1">
    <location>
        <begin position="63"/>
        <end position="83"/>
    </location>
</feature>
<protein>
    <submittedName>
        <fullName evidence="4">Membrane protein</fullName>
    </submittedName>
</protein>
<organism evidence="4 5">
    <name type="scientific">Spiribacter salinus M19-40</name>
    <dbReference type="NCBI Taxonomy" id="1260251"/>
    <lineage>
        <taxon>Bacteria</taxon>
        <taxon>Pseudomonadati</taxon>
        <taxon>Pseudomonadota</taxon>
        <taxon>Gammaproteobacteria</taxon>
        <taxon>Chromatiales</taxon>
        <taxon>Ectothiorhodospiraceae</taxon>
        <taxon>Spiribacter</taxon>
    </lineage>
</organism>
<feature type="transmembrane region" description="Helical" evidence="1">
    <location>
        <begin position="237"/>
        <end position="261"/>
    </location>
</feature>
<proteinExistence type="predicted"/>
<dbReference type="EMBL" id="CP005963">
    <property type="protein sequence ID" value="AGM40860.1"/>
    <property type="molecule type" value="Genomic_DNA"/>
</dbReference>
<feature type="transmembrane region" description="Helical" evidence="1">
    <location>
        <begin position="335"/>
        <end position="356"/>
    </location>
</feature>
<dbReference type="Pfam" id="PF02308">
    <property type="entry name" value="MgtC"/>
    <property type="match status" value="1"/>
</dbReference>
<keyword evidence="5" id="KW-1185">Reference proteome</keyword>
<dbReference type="OrthoDB" id="9813718at2"/>
<feature type="transmembrane region" description="Helical" evidence="1">
    <location>
        <begin position="178"/>
        <end position="198"/>
    </location>
</feature>
<feature type="transmembrane region" description="Helical" evidence="1">
    <location>
        <begin position="90"/>
        <end position="108"/>
    </location>
</feature>
<feature type="transmembrane region" description="Helical" evidence="1">
    <location>
        <begin position="268"/>
        <end position="290"/>
    </location>
</feature>
<keyword evidence="1" id="KW-0472">Membrane</keyword>
<feature type="transmembrane region" description="Helical" evidence="1">
    <location>
        <begin position="38"/>
        <end position="57"/>
    </location>
</feature>
<dbReference type="InterPro" id="IPR049177">
    <property type="entry name" value="MgtC_SapB_SrpB_YhiD_N"/>
</dbReference>
<dbReference type="PANTHER" id="PTHR39084">
    <property type="entry name" value="MEMBRANE PROTEIN-RELATED"/>
    <property type="match status" value="1"/>
</dbReference>
<feature type="transmembrane region" description="Helical" evidence="1">
    <location>
        <begin position="397"/>
        <end position="416"/>
    </location>
</feature>
<feature type="transmembrane region" description="Helical" evidence="1">
    <location>
        <begin position="205"/>
        <end position="225"/>
    </location>
</feature>
<evidence type="ECO:0000313" key="4">
    <source>
        <dbReference type="EMBL" id="AGM40860.1"/>
    </source>
</evidence>
<sequence length="418" mass="43942">MMEVEHLPRLAAALALGVIVGLERGWRLRTAEEGERVAGVRTFPLIGLAGGVTGLLALRFSDLVVPVALLGLLALLVLGYRFSVERQGDYGITTEVAAFLVFLLGVLAGTGEMLLAISGSVLTAMLLGFKPSLHHLLTRIDGPELRAILQLTLISAVILPLLPRSGFGPWDVLNPYELWLMVVLISAIGFAGHFAVRLAGPQRGVLLTGLFAGLASSTALTLTLSRAAREQRALQPVFAAAIITASTTMFPRMLLLVGAVAPDMLPGLYLPIALLTAMGFLASLVLIWLARGVAGNAINPPMQQPFELTTALQFAVLLAVVMVGAEALRQYAGEAGIYTIALVSGLTDVDAITLSLTRMTEDRLALGIAQQGVILAALANTAVKLGLGVVIGGRSMVWRLLPGLGVVILAGVFWLITG</sequence>
<dbReference type="AlphaFoldDB" id="R4V767"/>
<evidence type="ECO:0000256" key="1">
    <source>
        <dbReference type="SAM" id="Phobius"/>
    </source>
</evidence>
<dbReference type="Pfam" id="PF13194">
    <property type="entry name" value="DUF4010"/>
    <property type="match status" value="1"/>
</dbReference>
<feature type="transmembrane region" description="Helical" evidence="1">
    <location>
        <begin position="310"/>
        <end position="328"/>
    </location>
</feature>
<dbReference type="PANTHER" id="PTHR39084:SF1">
    <property type="entry name" value="DUF4010 DOMAIN-CONTAINING PROTEIN"/>
    <property type="match status" value="1"/>
</dbReference>
<dbReference type="RefSeq" id="WP_016353167.1">
    <property type="nucleotide sequence ID" value="NC_021291.1"/>
</dbReference>
<evidence type="ECO:0000259" key="2">
    <source>
        <dbReference type="Pfam" id="PF02308"/>
    </source>
</evidence>
<keyword evidence="1" id="KW-1133">Transmembrane helix</keyword>
<dbReference type="PATRIC" id="fig|1260251.3.peg.773"/>
<dbReference type="Proteomes" id="UP000017881">
    <property type="component" value="Chromosome"/>
</dbReference>
<evidence type="ECO:0000259" key="3">
    <source>
        <dbReference type="Pfam" id="PF13194"/>
    </source>
</evidence>
<dbReference type="HOGENOM" id="CLU_036781_1_1_6"/>
<reference evidence="4 5" key="1">
    <citation type="journal article" date="2013" name="Genome Announc.">
        <title>Draft Genome of Spiribacter salinus M19-40, an Abundant Gammaproteobacterium in Aquatic Hypersaline Environments.</title>
        <authorList>
            <person name="Leon M.J."/>
            <person name="Ghai R."/>
            <person name="Fernandez A.B."/>
            <person name="Sanchez-Porro C."/>
            <person name="Rodriguez-Valera F."/>
            <person name="Ventosa A."/>
        </authorList>
    </citation>
    <scope>NUCLEOTIDE SEQUENCE [LARGE SCALE GENOMIC DNA]</scope>
    <source>
        <strain evidence="4 5">M19-40</strain>
    </source>
</reference>
<dbReference type="InterPro" id="IPR025105">
    <property type="entry name" value="DUF4010"/>
</dbReference>
<gene>
    <name evidence="4" type="ORF">SPISAL_03830</name>
</gene>
<accession>R4V767</accession>
<feature type="transmembrane region" description="Helical" evidence="1">
    <location>
        <begin position="368"/>
        <end position="390"/>
    </location>
</feature>